<keyword evidence="1" id="KW-0223">Dioxygenase</keyword>
<dbReference type="EMBL" id="CP163435">
    <property type="protein sequence ID" value="XDQ23682.1"/>
    <property type="molecule type" value="Genomic_DNA"/>
</dbReference>
<name>A0AB39NZH7_9ACTN</name>
<dbReference type="PANTHER" id="PTHR20883:SF48">
    <property type="entry name" value="ECTOINE DIOXYGENASE"/>
    <property type="match status" value="1"/>
</dbReference>
<organism evidence="1">
    <name type="scientific">Streptomyces sp. R21</name>
    <dbReference type="NCBI Taxonomy" id="3238627"/>
    <lineage>
        <taxon>Bacteria</taxon>
        <taxon>Bacillati</taxon>
        <taxon>Actinomycetota</taxon>
        <taxon>Actinomycetes</taxon>
        <taxon>Kitasatosporales</taxon>
        <taxon>Streptomycetaceae</taxon>
        <taxon>Streptomyces</taxon>
    </lineage>
</organism>
<dbReference type="Gene3D" id="2.60.120.620">
    <property type="entry name" value="q2cbj1_9rhob like domain"/>
    <property type="match status" value="1"/>
</dbReference>
<dbReference type="InterPro" id="IPR008775">
    <property type="entry name" value="Phytyl_CoA_dOase-like"/>
</dbReference>
<dbReference type="RefSeq" id="WP_369229634.1">
    <property type="nucleotide sequence ID" value="NZ_CP163435.1"/>
</dbReference>
<dbReference type="GO" id="GO:0005506">
    <property type="term" value="F:iron ion binding"/>
    <property type="evidence" value="ECO:0007669"/>
    <property type="project" value="UniProtKB-ARBA"/>
</dbReference>
<dbReference type="GO" id="GO:0016706">
    <property type="term" value="F:2-oxoglutarate-dependent dioxygenase activity"/>
    <property type="evidence" value="ECO:0007669"/>
    <property type="project" value="UniProtKB-ARBA"/>
</dbReference>
<accession>A0AB39NZH7</accession>
<dbReference type="AlphaFoldDB" id="A0AB39NZH7"/>
<protein>
    <submittedName>
        <fullName evidence="1">Phytanoyl-CoA dioxygenase family protein</fullName>
    </submittedName>
</protein>
<gene>
    <name evidence="1" type="ORF">AB5J56_02780</name>
</gene>
<keyword evidence="1" id="KW-0560">Oxidoreductase</keyword>
<dbReference type="Pfam" id="PF05721">
    <property type="entry name" value="PhyH"/>
    <property type="match status" value="1"/>
</dbReference>
<dbReference type="PANTHER" id="PTHR20883">
    <property type="entry name" value="PHYTANOYL-COA DIOXYGENASE DOMAIN CONTAINING 1"/>
    <property type="match status" value="1"/>
</dbReference>
<proteinExistence type="predicted"/>
<reference evidence="1" key="1">
    <citation type="submission" date="2024-07" db="EMBL/GenBank/DDBJ databases">
        <authorList>
            <person name="Yu S.T."/>
        </authorList>
    </citation>
    <scope>NUCLEOTIDE SEQUENCE</scope>
    <source>
        <strain evidence="1">R21</strain>
    </source>
</reference>
<sequence length="259" mass="28008">MQVTELHDLRTQGFRSLPGLVPDDELGRLRRAVDELHELAGALTESSGDFVLEASGVGGWAAWRRGIAPIPGLLRSVQRIHAHVPYFSELQERLDLVDSVVTPAVGAPVRMVNSFLWAKPPKVGSEKPWHQDMAFAPPGFDTGHRSVMTVWIAVDAATESNGCLQFVPGSHLHGLLPHTGERDDLPASEAVEPQVDPGRVFPGVTPVSLPLSSGSAVVFDGLILHRSAPNLTQDQPRTAVSFVFEVPRPVWTRAAVPTP</sequence>
<dbReference type="SUPFAM" id="SSF51197">
    <property type="entry name" value="Clavaminate synthase-like"/>
    <property type="match status" value="1"/>
</dbReference>
<evidence type="ECO:0000313" key="1">
    <source>
        <dbReference type="EMBL" id="XDQ23682.1"/>
    </source>
</evidence>